<comment type="caution">
    <text evidence="1">The sequence shown here is derived from an EMBL/GenBank/DDBJ whole genome shotgun (WGS) entry which is preliminary data.</text>
</comment>
<accession>A0A6I0SYG9</accession>
<dbReference type="Proteomes" id="UP000436858">
    <property type="component" value="Unassembled WGS sequence"/>
</dbReference>
<organism evidence="1 2">
    <name type="scientific">Bacteroides thetaiotaomicron</name>
    <dbReference type="NCBI Taxonomy" id="818"/>
    <lineage>
        <taxon>Bacteria</taxon>
        <taxon>Pseudomonadati</taxon>
        <taxon>Bacteroidota</taxon>
        <taxon>Bacteroidia</taxon>
        <taxon>Bacteroidales</taxon>
        <taxon>Bacteroidaceae</taxon>
        <taxon>Bacteroides</taxon>
    </lineage>
</organism>
<protein>
    <submittedName>
        <fullName evidence="1">Uncharacterized protein</fullName>
    </submittedName>
</protein>
<evidence type="ECO:0000313" key="1">
    <source>
        <dbReference type="EMBL" id="KAB4484362.1"/>
    </source>
</evidence>
<evidence type="ECO:0000313" key="2">
    <source>
        <dbReference type="Proteomes" id="UP000436858"/>
    </source>
</evidence>
<dbReference type="GeneID" id="60924595"/>
<proteinExistence type="predicted"/>
<dbReference type="EMBL" id="WCRY01000005">
    <property type="protein sequence ID" value="KAB4484362.1"/>
    <property type="molecule type" value="Genomic_DNA"/>
</dbReference>
<reference evidence="1 2" key="1">
    <citation type="journal article" date="2019" name="Nat. Med.">
        <title>A library of human gut bacterial isolates paired with longitudinal multiomics data enables mechanistic microbiome research.</title>
        <authorList>
            <person name="Poyet M."/>
            <person name="Groussin M."/>
            <person name="Gibbons S.M."/>
            <person name="Avila-Pacheco J."/>
            <person name="Jiang X."/>
            <person name="Kearney S.M."/>
            <person name="Perrotta A.R."/>
            <person name="Berdy B."/>
            <person name="Zhao S."/>
            <person name="Lieberman T.D."/>
            <person name="Swanson P.K."/>
            <person name="Smith M."/>
            <person name="Roesemann S."/>
            <person name="Alexander J.E."/>
            <person name="Rich S.A."/>
            <person name="Livny J."/>
            <person name="Vlamakis H."/>
            <person name="Clish C."/>
            <person name="Bullock K."/>
            <person name="Deik A."/>
            <person name="Scott J."/>
            <person name="Pierce K.A."/>
            <person name="Xavier R.J."/>
            <person name="Alm E.J."/>
        </authorList>
    </citation>
    <scope>NUCLEOTIDE SEQUENCE [LARGE SCALE GENOMIC DNA]</scope>
    <source>
        <strain evidence="1 2">BIOML-A162</strain>
    </source>
</reference>
<dbReference type="RefSeq" id="WP_011108814.1">
    <property type="nucleotide sequence ID" value="NZ_CP040530.1"/>
</dbReference>
<name>A0A6I0SYG9_BACT4</name>
<dbReference type="AlphaFoldDB" id="A0A6I0SYG9"/>
<sequence length="99" mass="11527">MVFQCAGSSLVDYGKITCKIVLKFPLAPYIVDFPYKESWDKLPISLVVHGRGKSCSRSWQMLLTDVIKSCHGREQVKMPVAYRENALYFFFYLLYIYLT</sequence>
<gene>
    <name evidence="1" type="ORF">GAN91_06905</name>
</gene>